<dbReference type="GO" id="GO:0008237">
    <property type="term" value="F:metallopeptidase activity"/>
    <property type="evidence" value="ECO:0007669"/>
    <property type="project" value="InterPro"/>
</dbReference>
<dbReference type="EMBL" id="CP026604">
    <property type="protein sequence ID" value="AWB65009.1"/>
    <property type="molecule type" value="Genomic_DNA"/>
</dbReference>
<dbReference type="SUPFAM" id="SSF55486">
    <property type="entry name" value="Metalloproteases ('zincins'), catalytic domain"/>
    <property type="match status" value="1"/>
</dbReference>
<proteinExistence type="predicted"/>
<dbReference type="InterPro" id="IPR013783">
    <property type="entry name" value="Ig-like_fold"/>
</dbReference>
<dbReference type="KEGG" id="cate:C2869_00490"/>
<evidence type="ECO:0000313" key="2">
    <source>
        <dbReference type="EMBL" id="AWB65009.1"/>
    </source>
</evidence>
<organism evidence="2 3">
    <name type="scientific">Saccharobesus litoralis</name>
    <dbReference type="NCBI Taxonomy" id="2172099"/>
    <lineage>
        <taxon>Bacteria</taxon>
        <taxon>Pseudomonadati</taxon>
        <taxon>Pseudomonadota</taxon>
        <taxon>Gammaproteobacteria</taxon>
        <taxon>Alteromonadales</taxon>
        <taxon>Alteromonadaceae</taxon>
        <taxon>Saccharobesus</taxon>
    </lineage>
</organism>
<dbReference type="InterPro" id="IPR024079">
    <property type="entry name" value="MetalloPept_cat_dom_sf"/>
</dbReference>
<keyword evidence="3" id="KW-1185">Reference proteome</keyword>
<dbReference type="InterPro" id="IPR020008">
    <property type="entry name" value="GlyGly_CTERM"/>
</dbReference>
<dbReference type="NCBIfam" id="TIGR03501">
    <property type="entry name" value="GlyGly_CTERM"/>
    <property type="match status" value="1"/>
</dbReference>
<evidence type="ECO:0000313" key="3">
    <source>
        <dbReference type="Proteomes" id="UP000244441"/>
    </source>
</evidence>
<name>A0A2S0VLB7_9ALTE</name>
<dbReference type="Pfam" id="PF17963">
    <property type="entry name" value="Big_9"/>
    <property type="match status" value="3"/>
</dbReference>
<reference evidence="2 3" key="1">
    <citation type="submission" date="2018-01" db="EMBL/GenBank/DDBJ databases">
        <title>Genome sequence of a Cantenovulum-like bacteria.</title>
        <authorList>
            <person name="Tan W.R."/>
            <person name="Lau N.-S."/>
            <person name="Go F."/>
            <person name="Amirul A.-A.A."/>
        </authorList>
    </citation>
    <scope>NUCLEOTIDE SEQUENCE [LARGE SCALE GENOMIC DNA]</scope>
    <source>
        <strain evidence="2 3">CCB-QB4</strain>
    </source>
</reference>
<dbReference type="NCBIfam" id="NF012211">
    <property type="entry name" value="tand_rpt_95"/>
    <property type="match status" value="4"/>
</dbReference>
<protein>
    <recommendedName>
        <fullName evidence="1">RapA2 cadherin-like domain-containing protein</fullName>
    </recommendedName>
</protein>
<evidence type="ECO:0000259" key="1">
    <source>
        <dbReference type="Pfam" id="PF17803"/>
    </source>
</evidence>
<dbReference type="InterPro" id="IPR040853">
    <property type="entry name" value="RapA2_cadherin-like"/>
</dbReference>
<dbReference type="AlphaFoldDB" id="A0A2S0VLB7"/>
<sequence>MKFTMKTTLFRLFLFILLAHIFKSHLVLANSQQNWQWIKLAGKQDSVALHPSAQRLDESYLQTDVSIIKNQLTLLATHSDSSALVITLPAPNNQTIQYKISYSPIYASSFHSFTPSIYTFKGTQVGAEQNTGRFDIGELGFNGMYQINGELYFIDAIKGSPDLVAFYPQPKQKLRFVDSVIQHFQPTPITLAKRGSFTDSNTTLQNITYRIAIASSAEYTDFFGSVSAAQNAIVTTMNRVNQVYQQEFGIQFQLIANNSTLLQTNANTDPFANSPEEADLTANQTLLDTQIGDANYDIGHVFLTGNGGLAGVGVTCLTGHKASAATGLENPTGDVFAVELASHEIGHQMGANHSFNGTDEFCDGSRNASTAYETGSGSSIMSYAGICDSQNIESGSLAFFHSISLDEINNFVNNGAGATCGNTSNSLNHAPISNAGQDFTIPANTPFVLTGNATDADNDVLTYSWEQFDKGLASSSPADMIDDGTRPLFRAYQPGNSKVRYFPRLQDVIDGNLVLGETYPLTDRTLNFRFLSRDNKGGIGDDSTQIQVEASAGPFTVTSPAINKSLNGNDNLTINWQVANTDQAPISCSQVDIMLSTDNGITFTQALTIQTANDGNETVTVPNIDVNQARVMVKCSDNVFYNIAPARLSISNTQVQDTPDIRQVTTKKMNQGDNITLSLNDVTIDDNDSTVFTLNVLEGNNYQVQGTTVIPNDQFSGSLSVGLTVSDESNNTSSQATMLITINALPTTVDDVASLLTGQTLKFDVLANDNDTETANNLLQISQITYTGPHSVSQVNNQIQIVASDTVGADSLIYTVSDTDGGTATGQLSFTVAASNTKPIIQGVDNLTTNEDMPITLSINQFTTQDTENDALSLIVLNGDNYTVQNNQITPANNFNGNLTVSAKVNDGELDSDTFSFNLTVTPVNDAPLVARDNATLADNTSNLIDVLANDTDIESDPLTLASINYTGVHTVSIENNQIRFNANSAITNETFSYQVSDNQGGTSTGSVTVTVNFVDTVPVLNAILPLTTNEDTAITIKLADLDVSNDDQDPLTIMITAGNDYQVSGTTITPNVNFNGNLLVPIKVNDGISNSNEKLATITVNAINDLPIASNDTASVQAGNTIDINVLANDSDIESNTLTIVDATITGNGQIEIINNQIRYFAPSTASNEIINYSIQDQDGATASASVRVTVSSASNNTDNNNSNSSSGGGSLNWWLLALLCCMYLNRQFCLGKTAKQ</sequence>
<dbReference type="Pfam" id="PF13583">
    <property type="entry name" value="Reprolysin_4"/>
    <property type="match status" value="1"/>
</dbReference>
<dbReference type="Proteomes" id="UP000244441">
    <property type="component" value="Chromosome"/>
</dbReference>
<feature type="domain" description="RapA2 cadherin-like" evidence="1">
    <location>
        <begin position="1097"/>
        <end position="1156"/>
    </location>
</feature>
<dbReference type="Gene3D" id="3.40.390.10">
    <property type="entry name" value="Collagenase (Catalytic Domain)"/>
    <property type="match status" value="1"/>
</dbReference>
<dbReference type="Gene3D" id="2.60.40.10">
    <property type="entry name" value="Immunoglobulins"/>
    <property type="match status" value="1"/>
</dbReference>
<gene>
    <name evidence="2" type="ORF">C2869_00490</name>
</gene>
<dbReference type="Pfam" id="PF17803">
    <property type="entry name" value="Cadherin_4"/>
    <property type="match status" value="1"/>
</dbReference>
<accession>A0A2S0VLB7</accession>